<reference evidence="2 3" key="1">
    <citation type="submission" date="2024-09" db="EMBL/GenBank/DDBJ databases">
        <title>Genome sequencing and assembly of Phytophthora oleae, isolate VK10A, causative agent of rot of olive drupes.</title>
        <authorList>
            <person name="Conti Taguali S."/>
            <person name="Riolo M."/>
            <person name="La Spada F."/>
            <person name="Cacciola S.O."/>
            <person name="Dionisio G."/>
        </authorList>
    </citation>
    <scope>NUCLEOTIDE SEQUENCE [LARGE SCALE GENOMIC DNA]</scope>
    <source>
        <strain evidence="2 3">VK10A</strain>
    </source>
</reference>
<keyword evidence="3" id="KW-1185">Reference proteome</keyword>
<feature type="compositionally biased region" description="Polar residues" evidence="1">
    <location>
        <begin position="336"/>
        <end position="349"/>
    </location>
</feature>
<feature type="region of interest" description="Disordered" evidence="1">
    <location>
        <begin position="336"/>
        <end position="355"/>
    </location>
</feature>
<name>A0ABD3FA01_9STRA</name>
<proteinExistence type="predicted"/>
<organism evidence="2 3">
    <name type="scientific">Phytophthora oleae</name>
    <dbReference type="NCBI Taxonomy" id="2107226"/>
    <lineage>
        <taxon>Eukaryota</taxon>
        <taxon>Sar</taxon>
        <taxon>Stramenopiles</taxon>
        <taxon>Oomycota</taxon>
        <taxon>Peronosporomycetes</taxon>
        <taxon>Peronosporales</taxon>
        <taxon>Peronosporaceae</taxon>
        <taxon>Phytophthora</taxon>
    </lineage>
</organism>
<dbReference type="InterPro" id="IPR052727">
    <property type="entry name" value="Rab4/Rab5_effector"/>
</dbReference>
<evidence type="ECO:0000313" key="3">
    <source>
        <dbReference type="Proteomes" id="UP001632037"/>
    </source>
</evidence>
<dbReference type="Proteomes" id="UP001632037">
    <property type="component" value="Unassembled WGS sequence"/>
</dbReference>
<evidence type="ECO:0000256" key="1">
    <source>
        <dbReference type="SAM" id="MobiDB-lite"/>
    </source>
</evidence>
<evidence type="ECO:0008006" key="4">
    <source>
        <dbReference type="Google" id="ProtNLM"/>
    </source>
</evidence>
<sequence length="447" mass="50058">MSFSDENPLRRARTLQPLSERRDRAQPASMREKFGAKWHKSLSRSSSKTPEPPMARPKVKLRGGDVEAFRNLAHSVVSRTLAHECEYRRQGCPEPEVQEWKLAKRHNGLRVYKCKMQPEFQPSLSQDSALARAPTAFCVGTIDGSLEDVLYGLHAKTRREMHVTNNFLNKGHLECAILSVIERGSNRDPFKQLALKWILAQNFGEVKSGNYHDVCTIESMGSGVDGRGERFGYRLIKSVDLAEYPQLSTSNDVVRARMTMCCIFRQDMNSRTVRVYSKGMLDMGDCPSFLPNSDATCTMMLSIASATEIAKAKRLTLLALQRAEYSACRTCGSSQAEDSSRETASTITSPIPADEVDPRESFMQQMPSDPCSVCGKKPKMSKFVRSGHRNCGVCKQRVCHKCHVKRRLFARSDAVVVACCKICIIASKRLHVDPRDPCPMLSTHQAS</sequence>
<dbReference type="EMBL" id="JBIMZQ010000026">
    <property type="protein sequence ID" value="KAL3663708.1"/>
    <property type="molecule type" value="Genomic_DNA"/>
</dbReference>
<dbReference type="AlphaFoldDB" id="A0ABD3FA01"/>
<accession>A0ABD3FA01</accession>
<comment type="caution">
    <text evidence="2">The sequence shown here is derived from an EMBL/GenBank/DDBJ whole genome shotgun (WGS) entry which is preliminary data.</text>
</comment>
<dbReference type="InterPro" id="IPR023393">
    <property type="entry name" value="START-like_dom_sf"/>
</dbReference>
<gene>
    <name evidence="2" type="ORF">V7S43_011123</name>
</gene>
<feature type="region of interest" description="Disordered" evidence="1">
    <location>
        <begin position="1"/>
        <end position="60"/>
    </location>
</feature>
<dbReference type="PANTHER" id="PTHR13510:SF44">
    <property type="entry name" value="RABENOSYN-5"/>
    <property type="match status" value="1"/>
</dbReference>
<dbReference type="PANTHER" id="PTHR13510">
    <property type="entry name" value="FYVE-FINGER-CONTAINING RAB5 EFFECTOR PROTEIN RABENOSYN-5-RELATED"/>
    <property type="match status" value="1"/>
</dbReference>
<feature type="compositionally biased region" description="Basic and acidic residues" evidence="1">
    <location>
        <begin position="19"/>
        <end position="35"/>
    </location>
</feature>
<protein>
    <recommendedName>
        <fullName evidence="4">FYVE-type domain-containing protein</fullName>
    </recommendedName>
</protein>
<dbReference type="Gene3D" id="3.30.530.20">
    <property type="match status" value="1"/>
</dbReference>
<evidence type="ECO:0000313" key="2">
    <source>
        <dbReference type="EMBL" id="KAL3663708.1"/>
    </source>
</evidence>